<dbReference type="EMBL" id="FP929138">
    <property type="protein sequence ID" value="CBY01110.1"/>
    <property type="molecule type" value="Genomic_DNA"/>
</dbReference>
<reference evidence="3" key="1">
    <citation type="journal article" date="2011" name="Nat. Commun.">
        <title>Effector diversification within compartments of the Leptosphaeria maculans genome affected by Repeat-Induced Point mutations.</title>
        <authorList>
            <person name="Rouxel T."/>
            <person name="Grandaubert J."/>
            <person name="Hane J.K."/>
            <person name="Hoede C."/>
            <person name="van de Wouw A.P."/>
            <person name="Couloux A."/>
            <person name="Dominguez V."/>
            <person name="Anthouard V."/>
            <person name="Bally P."/>
            <person name="Bourras S."/>
            <person name="Cozijnsen A.J."/>
            <person name="Ciuffetti L.M."/>
            <person name="Degrave A."/>
            <person name="Dilmaghani A."/>
            <person name="Duret L."/>
            <person name="Fudal I."/>
            <person name="Goodwin S.B."/>
            <person name="Gout L."/>
            <person name="Glaser N."/>
            <person name="Linglin J."/>
            <person name="Kema G.H.J."/>
            <person name="Lapalu N."/>
            <person name="Lawrence C.B."/>
            <person name="May K."/>
            <person name="Meyer M."/>
            <person name="Ollivier B."/>
            <person name="Poulain J."/>
            <person name="Schoch C.L."/>
            <person name="Simon A."/>
            <person name="Spatafora J.W."/>
            <person name="Stachowiak A."/>
            <person name="Turgeon B.G."/>
            <person name="Tyler B.M."/>
            <person name="Vincent D."/>
            <person name="Weissenbach J."/>
            <person name="Amselem J."/>
            <person name="Quesneville H."/>
            <person name="Oliver R.P."/>
            <person name="Wincker P."/>
            <person name="Balesdent M.-H."/>
            <person name="Howlett B.J."/>
        </authorList>
    </citation>
    <scope>NUCLEOTIDE SEQUENCE [LARGE SCALE GENOMIC DNA]</scope>
    <source>
        <strain evidence="3">JN3 / isolate v23.1.3 / race Av1-4-5-6-7-8</strain>
    </source>
</reference>
<protein>
    <submittedName>
        <fullName evidence="2">Predicted protein</fullName>
    </submittedName>
</protein>
<name>E5ABR9_LEPMJ</name>
<sequence length="61" mass="6929">MKTAKKEGKRGGKKMKKEKTPNDIHTDKSLKRITKTVWLNIRPRSQTIHIPPPLCTPPTAP</sequence>
<proteinExistence type="predicted"/>
<gene>
    <name evidence="2" type="ORF">LEMA_uP022400.1</name>
</gene>
<accession>E5ABR9</accession>
<dbReference type="HOGENOM" id="CLU_2923087_0_0_1"/>
<dbReference type="AlphaFoldDB" id="E5ABR9"/>
<dbReference type="Proteomes" id="UP000002668">
    <property type="component" value="Genome"/>
</dbReference>
<feature type="compositionally biased region" description="Basic and acidic residues" evidence="1">
    <location>
        <begin position="18"/>
        <end position="29"/>
    </location>
</feature>
<evidence type="ECO:0000313" key="3">
    <source>
        <dbReference type="Proteomes" id="UP000002668"/>
    </source>
</evidence>
<evidence type="ECO:0000256" key="1">
    <source>
        <dbReference type="SAM" id="MobiDB-lite"/>
    </source>
</evidence>
<feature type="compositionally biased region" description="Basic and acidic residues" evidence="1">
    <location>
        <begin position="1"/>
        <end position="10"/>
    </location>
</feature>
<keyword evidence="3" id="KW-1185">Reference proteome</keyword>
<dbReference type="InParanoid" id="E5ABR9"/>
<feature type="region of interest" description="Disordered" evidence="1">
    <location>
        <begin position="1"/>
        <end position="29"/>
    </location>
</feature>
<dbReference type="VEuPathDB" id="FungiDB:LEMA_uP022400.1"/>
<organism evidence="3">
    <name type="scientific">Leptosphaeria maculans (strain JN3 / isolate v23.1.3 / race Av1-4-5-6-7-8)</name>
    <name type="common">Blackleg fungus</name>
    <name type="synonym">Phoma lingam</name>
    <dbReference type="NCBI Taxonomy" id="985895"/>
    <lineage>
        <taxon>Eukaryota</taxon>
        <taxon>Fungi</taxon>
        <taxon>Dikarya</taxon>
        <taxon>Ascomycota</taxon>
        <taxon>Pezizomycotina</taxon>
        <taxon>Dothideomycetes</taxon>
        <taxon>Pleosporomycetidae</taxon>
        <taxon>Pleosporales</taxon>
        <taxon>Pleosporineae</taxon>
        <taxon>Leptosphaeriaceae</taxon>
        <taxon>Plenodomus</taxon>
        <taxon>Plenodomus lingam/Leptosphaeria maculans species complex</taxon>
    </lineage>
</organism>
<evidence type="ECO:0000313" key="2">
    <source>
        <dbReference type="EMBL" id="CBY01110.1"/>
    </source>
</evidence>